<proteinExistence type="predicted"/>
<dbReference type="PANTHER" id="PTHR24559:SF454">
    <property type="entry name" value="RIBONUCLEASE H"/>
    <property type="match status" value="1"/>
</dbReference>
<dbReference type="GO" id="GO:0008233">
    <property type="term" value="F:peptidase activity"/>
    <property type="evidence" value="ECO:0007669"/>
    <property type="project" value="UniProtKB-KW"/>
</dbReference>
<dbReference type="GO" id="GO:0003964">
    <property type="term" value="F:RNA-directed DNA polymerase activity"/>
    <property type="evidence" value="ECO:0007669"/>
    <property type="project" value="UniProtKB-KW"/>
</dbReference>
<evidence type="ECO:0000256" key="9">
    <source>
        <dbReference type="SAM" id="MobiDB-lite"/>
    </source>
</evidence>
<keyword evidence="8" id="KW-0175">Coiled coil</keyword>
<dbReference type="SUPFAM" id="SSF56672">
    <property type="entry name" value="DNA/RNA polymerases"/>
    <property type="match status" value="1"/>
</dbReference>
<keyword evidence="7" id="KW-0695">RNA-directed DNA polymerase</keyword>
<dbReference type="OrthoDB" id="6436542at2759"/>
<dbReference type="EMBL" id="BGPR01014809">
    <property type="protein sequence ID" value="GBN66790.1"/>
    <property type="molecule type" value="Genomic_DNA"/>
</dbReference>
<dbReference type="Gene3D" id="3.10.10.10">
    <property type="entry name" value="HIV Type 1 Reverse Transcriptase, subunit A, domain 1"/>
    <property type="match status" value="1"/>
</dbReference>
<keyword evidence="4" id="KW-0540">Nuclease</keyword>
<dbReference type="GO" id="GO:0006508">
    <property type="term" value="P:proteolysis"/>
    <property type="evidence" value="ECO:0007669"/>
    <property type="project" value="UniProtKB-KW"/>
</dbReference>
<dbReference type="InterPro" id="IPR043502">
    <property type="entry name" value="DNA/RNA_pol_sf"/>
</dbReference>
<protein>
    <submittedName>
        <fullName evidence="11">Transposon Ty3-I Gag-Pol polyprotein</fullName>
    </submittedName>
</protein>
<dbReference type="PANTHER" id="PTHR24559">
    <property type="entry name" value="TRANSPOSON TY3-I GAG-POL POLYPROTEIN"/>
    <property type="match status" value="1"/>
</dbReference>
<evidence type="ECO:0000256" key="2">
    <source>
        <dbReference type="ARBA" id="ARBA00022679"/>
    </source>
</evidence>
<organism evidence="11 12">
    <name type="scientific">Araneus ventricosus</name>
    <name type="common">Orbweaver spider</name>
    <name type="synonym">Epeira ventricosa</name>
    <dbReference type="NCBI Taxonomy" id="182803"/>
    <lineage>
        <taxon>Eukaryota</taxon>
        <taxon>Metazoa</taxon>
        <taxon>Ecdysozoa</taxon>
        <taxon>Arthropoda</taxon>
        <taxon>Chelicerata</taxon>
        <taxon>Arachnida</taxon>
        <taxon>Araneae</taxon>
        <taxon>Araneomorphae</taxon>
        <taxon>Entelegynae</taxon>
        <taxon>Araneoidea</taxon>
        <taxon>Araneidae</taxon>
        <taxon>Araneus</taxon>
    </lineage>
</organism>
<keyword evidence="5" id="KW-0255">Endonuclease</keyword>
<feature type="region of interest" description="Disordered" evidence="9">
    <location>
        <begin position="47"/>
        <end position="71"/>
    </location>
</feature>
<dbReference type="Pfam" id="PF00078">
    <property type="entry name" value="RVT_1"/>
    <property type="match status" value="1"/>
</dbReference>
<dbReference type="AlphaFoldDB" id="A0A4Y2QU89"/>
<keyword evidence="12" id="KW-1185">Reference proteome</keyword>
<dbReference type="InterPro" id="IPR021109">
    <property type="entry name" value="Peptidase_aspartic_dom_sf"/>
</dbReference>
<keyword evidence="6" id="KW-0378">Hydrolase</keyword>
<keyword evidence="2" id="KW-0808">Transferase</keyword>
<dbReference type="FunFam" id="3.10.10.10:FF:000007">
    <property type="entry name" value="Retrovirus-related Pol polyprotein from transposon 17.6-like Protein"/>
    <property type="match status" value="1"/>
</dbReference>
<dbReference type="SUPFAM" id="SSF50630">
    <property type="entry name" value="Acid proteases"/>
    <property type="match status" value="1"/>
</dbReference>
<feature type="domain" description="Reverse transcriptase" evidence="10">
    <location>
        <begin position="262"/>
        <end position="374"/>
    </location>
</feature>
<evidence type="ECO:0000313" key="12">
    <source>
        <dbReference type="Proteomes" id="UP000499080"/>
    </source>
</evidence>
<dbReference type="GO" id="GO:0004519">
    <property type="term" value="F:endonuclease activity"/>
    <property type="evidence" value="ECO:0007669"/>
    <property type="project" value="UniProtKB-KW"/>
</dbReference>
<reference evidence="11 12" key="1">
    <citation type="journal article" date="2019" name="Sci. Rep.">
        <title>Orb-weaving spider Araneus ventricosus genome elucidates the spidroin gene catalogue.</title>
        <authorList>
            <person name="Kono N."/>
            <person name="Nakamura H."/>
            <person name="Ohtoshi R."/>
            <person name="Moran D.A.P."/>
            <person name="Shinohara A."/>
            <person name="Yoshida Y."/>
            <person name="Fujiwara M."/>
            <person name="Mori M."/>
            <person name="Tomita M."/>
            <person name="Arakawa K."/>
        </authorList>
    </citation>
    <scope>NUCLEOTIDE SEQUENCE [LARGE SCALE GENOMIC DNA]</scope>
</reference>
<dbReference type="InterPro" id="IPR053134">
    <property type="entry name" value="RNA-dir_DNA_polymerase"/>
</dbReference>
<gene>
    <name evidence="11" type="primary">TY3B-I_1313</name>
    <name evidence="11" type="ORF">AVEN_231342_1</name>
</gene>
<evidence type="ECO:0000256" key="3">
    <source>
        <dbReference type="ARBA" id="ARBA00022695"/>
    </source>
</evidence>
<feature type="coiled-coil region" evidence="8">
    <location>
        <begin position="17"/>
        <end position="44"/>
    </location>
</feature>
<keyword evidence="1" id="KW-0645">Protease</keyword>
<evidence type="ECO:0000256" key="5">
    <source>
        <dbReference type="ARBA" id="ARBA00022759"/>
    </source>
</evidence>
<evidence type="ECO:0000256" key="1">
    <source>
        <dbReference type="ARBA" id="ARBA00022670"/>
    </source>
</evidence>
<name>A0A4Y2QU89_ARAVE</name>
<sequence>MADKILEINPRTELASVKENNHNVDELVNKISALELQIASLSERFSRTRTRSSSNSRARSRGRSGKRFDPNVDSGADVSLIPANLQTAQPCSFSLYAANGTEIPTYGVKTLTLDLGLRRAFQWNFIMAKVNRGIIVADFLNQFQLLIDIHSRKLIDGVTQLSIRSEIMTVSDYQCTSTLHNATQFCDLLRLFPDITKPNILNTEIKHDVKHYITTNGQPVHSRARPLNPETLRLAQQEFQFMLNNNSIRPSKSQWASSLHLVNKKDGTLRPCGDYRRLNECTIPDRYPIPRIEYFHPILKDKVIFSKIDLIKAYYQIPITEEDKPKTAIITPFGLYEFNVMSFGLRNAPATFQRFINEVFSGLDFLFPYLDDVFSGFIRRTFKTGV</sequence>
<dbReference type="Gene3D" id="3.30.70.270">
    <property type="match status" value="1"/>
</dbReference>
<dbReference type="Proteomes" id="UP000499080">
    <property type="component" value="Unassembled WGS sequence"/>
</dbReference>
<evidence type="ECO:0000259" key="10">
    <source>
        <dbReference type="Pfam" id="PF00078"/>
    </source>
</evidence>
<evidence type="ECO:0000256" key="4">
    <source>
        <dbReference type="ARBA" id="ARBA00022722"/>
    </source>
</evidence>
<evidence type="ECO:0000256" key="7">
    <source>
        <dbReference type="ARBA" id="ARBA00022918"/>
    </source>
</evidence>
<keyword evidence="3" id="KW-0548">Nucleotidyltransferase</keyword>
<evidence type="ECO:0000256" key="8">
    <source>
        <dbReference type="SAM" id="Coils"/>
    </source>
</evidence>
<accession>A0A4Y2QU89</accession>
<dbReference type="CDD" id="cd01647">
    <property type="entry name" value="RT_LTR"/>
    <property type="match status" value="1"/>
</dbReference>
<dbReference type="InterPro" id="IPR043128">
    <property type="entry name" value="Rev_trsase/Diguanyl_cyclase"/>
</dbReference>
<dbReference type="InterPro" id="IPR000477">
    <property type="entry name" value="RT_dom"/>
</dbReference>
<evidence type="ECO:0000256" key="6">
    <source>
        <dbReference type="ARBA" id="ARBA00022801"/>
    </source>
</evidence>
<evidence type="ECO:0000313" key="11">
    <source>
        <dbReference type="EMBL" id="GBN66790.1"/>
    </source>
</evidence>
<comment type="caution">
    <text evidence="11">The sequence shown here is derived from an EMBL/GenBank/DDBJ whole genome shotgun (WGS) entry which is preliminary data.</text>
</comment>